<dbReference type="Proteomes" id="UP000494165">
    <property type="component" value="Unassembled WGS sequence"/>
</dbReference>
<evidence type="ECO:0000313" key="1">
    <source>
        <dbReference type="EMBL" id="CAB3384680.1"/>
    </source>
</evidence>
<reference evidence="1 2" key="1">
    <citation type="submission" date="2020-04" db="EMBL/GenBank/DDBJ databases">
        <authorList>
            <person name="Alioto T."/>
            <person name="Alioto T."/>
            <person name="Gomez Garrido J."/>
        </authorList>
    </citation>
    <scope>NUCLEOTIDE SEQUENCE [LARGE SCALE GENOMIC DNA]</scope>
</reference>
<dbReference type="EMBL" id="CADEPI010000366">
    <property type="protein sequence ID" value="CAB3384680.1"/>
    <property type="molecule type" value="Genomic_DNA"/>
</dbReference>
<protein>
    <submittedName>
        <fullName evidence="1">Uncharacterized protein</fullName>
    </submittedName>
</protein>
<evidence type="ECO:0000313" key="2">
    <source>
        <dbReference type="Proteomes" id="UP000494165"/>
    </source>
</evidence>
<name>A0A8S1E3B6_9INSE</name>
<dbReference type="AlphaFoldDB" id="A0A8S1E3B6"/>
<dbReference type="OrthoDB" id="6588253at2759"/>
<organism evidence="1 2">
    <name type="scientific">Cloeon dipterum</name>
    <dbReference type="NCBI Taxonomy" id="197152"/>
    <lineage>
        <taxon>Eukaryota</taxon>
        <taxon>Metazoa</taxon>
        <taxon>Ecdysozoa</taxon>
        <taxon>Arthropoda</taxon>
        <taxon>Hexapoda</taxon>
        <taxon>Insecta</taxon>
        <taxon>Pterygota</taxon>
        <taxon>Palaeoptera</taxon>
        <taxon>Ephemeroptera</taxon>
        <taxon>Pisciforma</taxon>
        <taxon>Baetidae</taxon>
        <taxon>Cloeon</taxon>
    </lineage>
</organism>
<proteinExistence type="predicted"/>
<sequence>MEFDTTVLEIQKKIRGLNNEFGNLQEVEITAEQLAPCLEKWRCFTQKLDDGQKRKIQLYLVLNTNFSFHDIVEVSDDVAHLADTAPLLSTKFLVNLIRGCDLLSYAYETMSFADPVLAIHYVEALLQERHQISALDYLEEFFSVIHSMFAQLSNCHKPYIVHRLASEFIKLLDSLPEHLCSKLANLNSNDKLKVAGVLAKKLIELVLFCMQSMHEPSKDLKEYYLKDMYPNFDYSQWSGSKDLDLLSCFERAVNECQNNMKAVDLERWMRWVEVGGQTDGKSLQMEIGEAAYRYCNMNLFNLILSNIFTIYRCVQFEPKPNNSVMHLSAILSGFKMKPVTEIDLADLGKVISKLENSETQNKEWLLALLKKEGCLKEERTVDLIAQHSTIWDLDVVSALIQLARNNNGNSERINTLAMEAFKALNMQDQKSVICSFFEENGVNEYFMLPNFETEVTTTLNMSSYVERLKEKWLPQYLFLSLQSPKRLVEKSVSTGISTRGQGSLIAIALSEVSSLCYLPFKGSTLLLDSLKTAMKKIDPTKSHLAHFVKQLEEKKLITAVTFLKQCLLPALKSDLSSYRIPQLLLWIQLLKLVLMAERPELVDLEGKISLAVLLAVLAEILQRASWVLGKFKHAESLLRAETVLLVRCLALKYANSVANPKDKELLWLQSGLLRLTSHNRAHFSAIWTRFNQAVPSMNMGSLLLSKDAMYQRSGMPPGGPDQLLSPLLILLPSCCTPEWRLLITSLAKVLSTYNTTDQEPEEADEREEIKMLPDAIRLVVTALMLQALMLSQQQPPDDANYSNECALACLENSVRNLGIIMKEEWLPKLNDVSDVENGIGVVRQVALLLRSLPSAIASSCSLALSGVLQEAHEVLLLKAGMQTELATWCVQELALSLALLPSRETRQSLARKLLIEPALAQI</sequence>
<gene>
    <name evidence="1" type="ORF">CLODIP_2_CD08039</name>
</gene>
<keyword evidence="2" id="KW-1185">Reference proteome</keyword>
<comment type="caution">
    <text evidence="1">The sequence shown here is derived from an EMBL/GenBank/DDBJ whole genome shotgun (WGS) entry which is preliminary data.</text>
</comment>
<accession>A0A8S1E3B6</accession>